<evidence type="ECO:0000313" key="3">
    <source>
        <dbReference type="EMBL" id="KUG14884.1"/>
    </source>
</evidence>
<comment type="caution">
    <text evidence="3">The sequence shown here is derived from an EMBL/GenBank/DDBJ whole genome shotgun (WGS) entry which is preliminary data.</text>
</comment>
<evidence type="ECO:0000259" key="2">
    <source>
        <dbReference type="Pfam" id="PF00082"/>
    </source>
</evidence>
<keyword evidence="1" id="KW-0812">Transmembrane</keyword>
<accession>A0A0W8F1W4</accession>
<feature type="domain" description="Peptidase S8/S53" evidence="2">
    <location>
        <begin position="163"/>
        <end position="422"/>
    </location>
</feature>
<dbReference type="PROSITE" id="PS51892">
    <property type="entry name" value="SUBTILASE"/>
    <property type="match status" value="1"/>
</dbReference>
<dbReference type="Gene3D" id="3.40.50.200">
    <property type="entry name" value="Peptidase S8/S53 domain"/>
    <property type="match status" value="1"/>
</dbReference>
<keyword evidence="1" id="KW-0472">Membrane</keyword>
<organism evidence="3">
    <name type="scientific">hydrocarbon metagenome</name>
    <dbReference type="NCBI Taxonomy" id="938273"/>
    <lineage>
        <taxon>unclassified sequences</taxon>
        <taxon>metagenomes</taxon>
        <taxon>ecological metagenomes</taxon>
    </lineage>
</organism>
<dbReference type="AlphaFoldDB" id="A0A0W8F1W4"/>
<name>A0A0W8F1W4_9ZZZZ</name>
<dbReference type="SUPFAM" id="SSF52743">
    <property type="entry name" value="Subtilisin-like"/>
    <property type="match status" value="1"/>
</dbReference>
<reference evidence="3" key="1">
    <citation type="journal article" date="2015" name="Proc. Natl. Acad. Sci. U.S.A.">
        <title>Networks of energetic and metabolic interactions define dynamics in microbial communities.</title>
        <authorList>
            <person name="Embree M."/>
            <person name="Liu J.K."/>
            <person name="Al-Bassam M.M."/>
            <person name="Zengler K."/>
        </authorList>
    </citation>
    <scope>NUCLEOTIDE SEQUENCE</scope>
</reference>
<proteinExistence type="predicted"/>
<dbReference type="InterPro" id="IPR036852">
    <property type="entry name" value="Peptidase_S8/S53_dom_sf"/>
</dbReference>
<feature type="transmembrane region" description="Helical" evidence="1">
    <location>
        <begin position="701"/>
        <end position="721"/>
    </location>
</feature>
<gene>
    <name evidence="3" type="ORF">ASZ90_015461</name>
</gene>
<dbReference type="InterPro" id="IPR013783">
    <property type="entry name" value="Ig-like_fold"/>
</dbReference>
<evidence type="ECO:0000256" key="1">
    <source>
        <dbReference type="SAM" id="Phobius"/>
    </source>
</evidence>
<protein>
    <recommendedName>
        <fullName evidence="2">Peptidase S8/S53 domain-containing protein</fullName>
    </recommendedName>
</protein>
<dbReference type="GO" id="GO:0006508">
    <property type="term" value="P:proteolysis"/>
    <property type="evidence" value="ECO:0007669"/>
    <property type="project" value="InterPro"/>
</dbReference>
<keyword evidence="1" id="KW-1133">Transmembrane helix</keyword>
<dbReference type="EMBL" id="LNQE01001608">
    <property type="protein sequence ID" value="KUG14884.1"/>
    <property type="molecule type" value="Genomic_DNA"/>
</dbReference>
<dbReference type="Pfam" id="PF00082">
    <property type="entry name" value="Peptidase_S8"/>
    <property type="match status" value="1"/>
</dbReference>
<dbReference type="Gene3D" id="2.60.40.10">
    <property type="entry name" value="Immunoglobulins"/>
    <property type="match status" value="1"/>
</dbReference>
<dbReference type="InterPro" id="IPR000209">
    <property type="entry name" value="Peptidase_S8/S53_dom"/>
</dbReference>
<dbReference type="GO" id="GO:0004252">
    <property type="term" value="F:serine-type endopeptidase activity"/>
    <property type="evidence" value="ECO:0007669"/>
    <property type="project" value="InterPro"/>
</dbReference>
<sequence length="735" mass="78538">MEKKPVIAGAIAFLLFSLILCQAASATPWTPVEWKESGKLQDWIRDRNHDYVDDLIDRETGQITIIVDLNQCVINGEKSDIIRYLESVGTIRYVGEYLSFIIVGDVDVGSVPAIAARPDVAMVELATPGIWTQANAQAAKIEAGFYTPQTLQDRYQWRGLLNGTGVIIAFADTGVSTATETMYGISVAGGYDGFTSAAGNPQPTVTDDAQYHADWMTSWVFPAWGISPGARLFDIKIGSMQDGVDATAEMRAFEAIYANNNAWNINILTLMYSATAPTDGKDARSQLLNLLSSKGIVVVAGTGDNAAGTDVTYPGVASQVIGIAAADIRSTVDRSDDTAPFIVGPVVGGAAGRLESLKPELLIPTGESGTPASNSIATAQAAGLSALVLQFNPDLRDPGNKAAGSVKDLLLRSAEAKGTADTTLSYPQSSPSWDTQWGYGEVDAFNAIQHLSGTEQAGRADLTFVGFDGSSHPSSPWYYSHAVETQSERNGVNIQAGAGDRIFARIQNNGPQAVSSVRVNFGFYPFTAGIPKFYDIGSQIIPDLGPGNTTDVSIDWIPPDMPEGEDHGCLLVTIDYGYDTRYAGGSNFAQKNVRVASTGSPAVFTFRVENPLTSRARIHLDATTDATAWKVTLSENNFDMDPRDCARSITATVVPPGGLNPGTEALFFITAYATERGTDRPVDIGGVALKARVGGAVIPDVTIIVIIVVIVAIIFGVWYWLSRKRRKKPVVKPSR</sequence>
<dbReference type="CDD" id="cd00306">
    <property type="entry name" value="Peptidases_S8_S53"/>
    <property type="match status" value="1"/>
</dbReference>